<keyword evidence="2" id="KW-1185">Reference proteome</keyword>
<organism evidence="1 2">
    <name type="scientific">Trifolium pratense</name>
    <name type="common">Red clover</name>
    <dbReference type="NCBI Taxonomy" id="57577"/>
    <lineage>
        <taxon>Eukaryota</taxon>
        <taxon>Viridiplantae</taxon>
        <taxon>Streptophyta</taxon>
        <taxon>Embryophyta</taxon>
        <taxon>Tracheophyta</taxon>
        <taxon>Spermatophyta</taxon>
        <taxon>Magnoliopsida</taxon>
        <taxon>eudicotyledons</taxon>
        <taxon>Gunneridae</taxon>
        <taxon>Pentapetalae</taxon>
        <taxon>rosids</taxon>
        <taxon>fabids</taxon>
        <taxon>Fabales</taxon>
        <taxon>Fabaceae</taxon>
        <taxon>Papilionoideae</taxon>
        <taxon>50 kb inversion clade</taxon>
        <taxon>NPAAA clade</taxon>
        <taxon>Hologalegina</taxon>
        <taxon>IRL clade</taxon>
        <taxon>Trifolieae</taxon>
        <taxon>Trifolium</taxon>
    </lineage>
</organism>
<dbReference type="EMBL" id="CASHSV030000024">
    <property type="protein sequence ID" value="CAJ2638817.1"/>
    <property type="molecule type" value="Genomic_DNA"/>
</dbReference>
<dbReference type="Proteomes" id="UP001177021">
    <property type="component" value="Unassembled WGS sequence"/>
</dbReference>
<name>A0ACB0J517_TRIPR</name>
<accession>A0ACB0J517</accession>
<gene>
    <name evidence="1" type="ORF">MILVUS5_LOCUS8958</name>
</gene>
<protein>
    <submittedName>
        <fullName evidence="1">Uncharacterized protein</fullName>
    </submittedName>
</protein>
<proteinExistence type="predicted"/>
<comment type="caution">
    <text evidence="1">The sequence shown here is derived from an EMBL/GenBank/DDBJ whole genome shotgun (WGS) entry which is preliminary data.</text>
</comment>
<reference evidence="1" key="1">
    <citation type="submission" date="2023-10" db="EMBL/GenBank/DDBJ databases">
        <authorList>
            <person name="Rodriguez Cubillos JULIANA M."/>
            <person name="De Vega J."/>
        </authorList>
    </citation>
    <scope>NUCLEOTIDE SEQUENCE</scope>
</reference>
<evidence type="ECO:0000313" key="1">
    <source>
        <dbReference type="EMBL" id="CAJ2638817.1"/>
    </source>
</evidence>
<evidence type="ECO:0000313" key="2">
    <source>
        <dbReference type="Proteomes" id="UP001177021"/>
    </source>
</evidence>
<sequence>MAYFKNLMLNMALLFVLLISVELASARVPLWVSEPHLKAYGRTAVDDPGGDHNYHHP</sequence>